<evidence type="ECO:0000313" key="3">
    <source>
        <dbReference type="Proteomes" id="UP000273405"/>
    </source>
</evidence>
<dbReference type="EMBL" id="RAWG01000186">
    <property type="protein sequence ID" value="RKH38724.1"/>
    <property type="molecule type" value="Genomic_DNA"/>
</dbReference>
<dbReference type="SUPFAM" id="SSF53474">
    <property type="entry name" value="alpha/beta-Hydrolases"/>
    <property type="match status" value="1"/>
</dbReference>
<dbReference type="Pfam" id="PF00561">
    <property type="entry name" value="Abhydrolase_1"/>
    <property type="match status" value="1"/>
</dbReference>
<reference evidence="3" key="1">
    <citation type="submission" date="2018-09" db="EMBL/GenBank/DDBJ databases">
        <authorList>
            <person name="Livingstone P.G."/>
            <person name="Whitworth D.E."/>
        </authorList>
    </citation>
    <scope>NUCLEOTIDE SEQUENCE [LARGE SCALE GENOMIC DNA]</scope>
    <source>
        <strain evidence="3">CA040B</strain>
    </source>
</reference>
<sequence length="307" mass="33720">MTSAFRGEEAKAVLSRWYDRFRSHLPATEGRMVSTRFGPSHVLVGGDVSAPPLVLLHGALASSAHALRELAPLLERFRVHAVDIVGQSVKSADARPKVSNNEYGEWLVDVLDGLGLERPFVVGVSWGGFVAIRLAAVAPERIRRLALLVPAGVVNGPVWAGFTKVALPMMLYRMSPTERRLQNFVGNLLTTTDDDWAPYLGDAVRSFNMDMRVPSLARPEELKGLKAPVLVLGADGDLSFPGKALLARARALFPTLEDEDLIADCRHCPPTTDAFRRWLADRLSRFLLAEGTTRGLPLRASHGRRWS</sequence>
<evidence type="ECO:0000259" key="1">
    <source>
        <dbReference type="Pfam" id="PF00561"/>
    </source>
</evidence>
<keyword evidence="3" id="KW-1185">Reference proteome</keyword>
<dbReference type="GO" id="GO:0016787">
    <property type="term" value="F:hydrolase activity"/>
    <property type="evidence" value="ECO:0007669"/>
    <property type="project" value="UniProtKB-KW"/>
</dbReference>
<dbReference type="Gene3D" id="3.40.50.1820">
    <property type="entry name" value="alpha/beta hydrolase"/>
    <property type="match status" value="1"/>
</dbReference>
<evidence type="ECO:0000313" key="2">
    <source>
        <dbReference type="EMBL" id="RKH38724.1"/>
    </source>
</evidence>
<accession>A0A3A8NH37</accession>
<dbReference type="InterPro" id="IPR050228">
    <property type="entry name" value="Carboxylesterase_BioH"/>
</dbReference>
<proteinExistence type="predicted"/>
<organism evidence="2 3">
    <name type="scientific">Corallococcus sicarius</name>
    <dbReference type="NCBI Taxonomy" id="2316726"/>
    <lineage>
        <taxon>Bacteria</taxon>
        <taxon>Pseudomonadati</taxon>
        <taxon>Myxococcota</taxon>
        <taxon>Myxococcia</taxon>
        <taxon>Myxococcales</taxon>
        <taxon>Cystobacterineae</taxon>
        <taxon>Myxococcaceae</taxon>
        <taxon>Corallococcus</taxon>
    </lineage>
</organism>
<gene>
    <name evidence="2" type="ORF">D7X12_25595</name>
</gene>
<dbReference type="RefSeq" id="WP_120627900.1">
    <property type="nucleotide sequence ID" value="NZ_RAWG01000186.1"/>
</dbReference>
<dbReference type="InterPro" id="IPR029058">
    <property type="entry name" value="AB_hydrolase_fold"/>
</dbReference>
<keyword evidence="2" id="KW-0378">Hydrolase</keyword>
<name>A0A3A8NH37_9BACT</name>
<protein>
    <submittedName>
        <fullName evidence="2">Alpha/beta fold hydrolase</fullName>
    </submittedName>
</protein>
<dbReference type="Proteomes" id="UP000273405">
    <property type="component" value="Unassembled WGS sequence"/>
</dbReference>
<dbReference type="InterPro" id="IPR000073">
    <property type="entry name" value="AB_hydrolase_1"/>
</dbReference>
<dbReference type="PRINTS" id="PR00111">
    <property type="entry name" value="ABHYDROLASE"/>
</dbReference>
<dbReference type="OrthoDB" id="5495375at2"/>
<dbReference type="PANTHER" id="PTHR43194">
    <property type="entry name" value="HYDROLASE ALPHA/BETA FOLD FAMILY"/>
    <property type="match status" value="1"/>
</dbReference>
<feature type="domain" description="AB hydrolase-1" evidence="1">
    <location>
        <begin position="51"/>
        <end position="153"/>
    </location>
</feature>
<dbReference type="PANTHER" id="PTHR43194:SF2">
    <property type="entry name" value="PEROXISOMAL MEMBRANE PROTEIN LPX1"/>
    <property type="match status" value="1"/>
</dbReference>
<dbReference type="AlphaFoldDB" id="A0A3A8NH37"/>
<comment type="caution">
    <text evidence="2">The sequence shown here is derived from an EMBL/GenBank/DDBJ whole genome shotgun (WGS) entry which is preliminary data.</text>
</comment>